<dbReference type="Gene3D" id="1.10.238.10">
    <property type="entry name" value="EF-hand"/>
    <property type="match status" value="1"/>
</dbReference>
<proteinExistence type="predicted"/>
<dbReference type="OrthoDB" id="10265007at2759"/>
<keyword evidence="6" id="KW-0677">Repeat</keyword>
<keyword evidence="5" id="KW-0479">Metal-binding</keyword>
<evidence type="ECO:0000256" key="6">
    <source>
        <dbReference type="ARBA" id="ARBA00022737"/>
    </source>
</evidence>
<evidence type="ECO:0000256" key="4">
    <source>
        <dbReference type="ARBA" id="ARBA00022490"/>
    </source>
</evidence>
<evidence type="ECO:0000256" key="1">
    <source>
        <dbReference type="ARBA" id="ARBA00004123"/>
    </source>
</evidence>
<dbReference type="Proteomes" id="UP000752171">
    <property type="component" value="Unassembled WGS sequence"/>
</dbReference>
<dbReference type="CDD" id="cd21505">
    <property type="entry name" value="PPP2R3C"/>
    <property type="match status" value="1"/>
</dbReference>
<accession>A0A8T2LB66</accession>
<dbReference type="EMBL" id="JAICCE010000014">
    <property type="protein sequence ID" value="KAG9268963.1"/>
    <property type="molecule type" value="Genomic_DNA"/>
</dbReference>
<dbReference type="GO" id="GO:0005813">
    <property type="term" value="C:centrosome"/>
    <property type="evidence" value="ECO:0007669"/>
    <property type="project" value="TreeGrafter"/>
</dbReference>
<evidence type="ECO:0000313" key="10">
    <source>
        <dbReference type="Proteomes" id="UP000752171"/>
    </source>
</evidence>
<dbReference type="GO" id="GO:0005634">
    <property type="term" value="C:nucleus"/>
    <property type="evidence" value="ECO:0007669"/>
    <property type="project" value="UniProtKB-SubCell"/>
</dbReference>
<comment type="subcellular location">
    <subcellularLocation>
        <location evidence="2">Cytoplasm</location>
    </subcellularLocation>
    <subcellularLocation>
        <location evidence="1">Nucleus</location>
    </subcellularLocation>
</comment>
<dbReference type="AlphaFoldDB" id="A0A8T2LB66"/>
<protein>
    <recommendedName>
        <fullName evidence="3">Serine/threonine-protein phosphatase 2A regulatory subunit B'' subunit gamma</fullName>
    </recommendedName>
</protein>
<dbReference type="GO" id="GO:0001782">
    <property type="term" value="P:B cell homeostasis"/>
    <property type="evidence" value="ECO:0007669"/>
    <property type="project" value="TreeGrafter"/>
</dbReference>
<dbReference type="GO" id="GO:0046872">
    <property type="term" value="F:metal ion binding"/>
    <property type="evidence" value="ECO:0007669"/>
    <property type="project" value="UniProtKB-KW"/>
</dbReference>
<dbReference type="GO" id="GO:0000226">
    <property type="term" value="P:microtubule cytoskeleton organization"/>
    <property type="evidence" value="ECO:0007669"/>
    <property type="project" value="TreeGrafter"/>
</dbReference>
<evidence type="ECO:0000256" key="8">
    <source>
        <dbReference type="ARBA" id="ARBA00023242"/>
    </source>
</evidence>
<keyword evidence="4" id="KW-0963">Cytoplasm</keyword>
<gene>
    <name evidence="9" type="primary">PPP2R3C</name>
    <name evidence="9" type="ORF">AMEX_G17999</name>
</gene>
<dbReference type="GO" id="GO:0043029">
    <property type="term" value="P:T cell homeostasis"/>
    <property type="evidence" value="ECO:0007669"/>
    <property type="project" value="TreeGrafter"/>
</dbReference>
<evidence type="ECO:0000313" key="9">
    <source>
        <dbReference type="EMBL" id="KAG9268963.1"/>
    </source>
</evidence>
<sequence length="739" mass="89809">MERRRKRRKHLQTHPSLLLQGEVSYSTFIPRFYYRVSYSTLIPRFYYRVSYSTLIPRFYYRVSYSTFIPRFYYRVSYSTLIPRFYYRVSYSTLIPRFYYRVSYSTLIPRFYYRVSYSTFIPRFYYRVSYSTLIPRFYYRVSYSTLIPRFYYRVSYSTLIPRFYYRVSYSTFIPRFYYRVSYSTFIPRFYYRVSYSTLIPRFYYRVSYSTLIPRFYYRVSYSTLIPRFYYRVSYSTLIPRFYYRVSYSTLIPRFYYRVSYSTLIPRFYYRVSYSTFIPRFYYRVSYSTFIPRFYYRVSYSTLIPRFYYRVSYSTLIPRFYYRVSYSTLIPRFYYRVSYSTLIPRFYYRLPAEDEVLLQKLREESRAVFLQRKSRELLDNEELQNLWFLLDKNQVPPTAGDEAMISYESFLKVGEKAGSKCKLFFTARVYAKLLHNDPYGRISIMQFFNYVMRKVWLHQTRIGLSLYDVAGQGYLRESDLENYILELIPTLPQLDGLEKSFYSFYVCTAVRKFFFFLDPLRTGKIKIQDILACSFLDDLLELRDEELSKESQESNWFSAPSALRVYGQYLNLDKDHNGMLSKEELSRYGTGTLTSVFLDRVYQECLTYDGEMDYKTYLDFVLALENRKEPAALQYIFKLLDMENKGYLNVFALNYFFRAIQEQMKIHGQEPVSFQDVKDEIFDMVKPRDPYKITLQDLVNSGQGDTVTSILIDLNGFWTYENREVLVTNDSENTTADLEDT</sequence>
<dbReference type="PANTHER" id="PTHR12085:SF3">
    <property type="entry name" value="SERINE_THREONINE-PROTEIN PHOSPHATASE 2A REGULATORY SUBUNIT B'' SUBUNIT GAMMA"/>
    <property type="match status" value="1"/>
</dbReference>
<reference evidence="9 10" key="1">
    <citation type="submission" date="2021-07" db="EMBL/GenBank/DDBJ databases">
        <authorList>
            <person name="Imarazene B."/>
            <person name="Zahm M."/>
            <person name="Klopp C."/>
            <person name="Cabau C."/>
            <person name="Beille S."/>
            <person name="Jouanno E."/>
            <person name="Castinel A."/>
            <person name="Lluch J."/>
            <person name="Gil L."/>
            <person name="Kuchtly C."/>
            <person name="Lopez Roques C."/>
            <person name="Donnadieu C."/>
            <person name="Parrinello H."/>
            <person name="Journot L."/>
            <person name="Du K."/>
            <person name="Schartl M."/>
            <person name="Retaux S."/>
            <person name="Guiguen Y."/>
        </authorList>
    </citation>
    <scope>NUCLEOTIDE SEQUENCE [LARGE SCALE GENOMIC DNA]</scope>
    <source>
        <strain evidence="9">Pach_M1</strain>
        <tissue evidence="9">Testis</tissue>
    </source>
</reference>
<dbReference type="FunFam" id="1.10.238.220:FF:000002">
    <property type="entry name" value="Serine/threonine-protein phosphatase 2A regulatory subunit B'' subunit gamma"/>
    <property type="match status" value="1"/>
</dbReference>
<dbReference type="InterPro" id="IPR039865">
    <property type="entry name" value="PPP2R3C"/>
</dbReference>
<evidence type="ECO:0000256" key="7">
    <source>
        <dbReference type="ARBA" id="ARBA00022837"/>
    </source>
</evidence>
<dbReference type="GO" id="GO:0005737">
    <property type="term" value="C:cytoplasm"/>
    <property type="evidence" value="ECO:0007669"/>
    <property type="project" value="UniProtKB-SubCell"/>
</dbReference>
<evidence type="ECO:0000256" key="2">
    <source>
        <dbReference type="ARBA" id="ARBA00004496"/>
    </source>
</evidence>
<dbReference type="PROSITE" id="PS00018">
    <property type="entry name" value="EF_HAND_1"/>
    <property type="match status" value="1"/>
</dbReference>
<dbReference type="GO" id="GO:0030865">
    <property type="term" value="P:cortical cytoskeleton organization"/>
    <property type="evidence" value="ECO:0007669"/>
    <property type="project" value="TreeGrafter"/>
</dbReference>
<organism evidence="9 10">
    <name type="scientific">Astyanax mexicanus</name>
    <name type="common">Blind cave fish</name>
    <name type="synonym">Astyanax fasciatus mexicanus</name>
    <dbReference type="NCBI Taxonomy" id="7994"/>
    <lineage>
        <taxon>Eukaryota</taxon>
        <taxon>Metazoa</taxon>
        <taxon>Chordata</taxon>
        <taxon>Craniata</taxon>
        <taxon>Vertebrata</taxon>
        <taxon>Euteleostomi</taxon>
        <taxon>Actinopterygii</taxon>
        <taxon>Neopterygii</taxon>
        <taxon>Teleostei</taxon>
        <taxon>Ostariophysi</taxon>
        <taxon>Characiformes</taxon>
        <taxon>Characoidei</taxon>
        <taxon>Acestrorhamphidae</taxon>
        <taxon>Acestrorhamphinae</taxon>
        <taxon>Astyanax</taxon>
    </lineage>
</organism>
<dbReference type="Gene3D" id="1.10.238.220">
    <property type="match status" value="1"/>
</dbReference>
<dbReference type="FunFam" id="1.10.238.10:FF:000091">
    <property type="entry name" value="Serine/threonine-protein phosphatase 2A regulatory subunit B'' subunit gamma"/>
    <property type="match status" value="1"/>
</dbReference>
<dbReference type="InterPro" id="IPR018247">
    <property type="entry name" value="EF_Hand_1_Ca_BS"/>
</dbReference>
<keyword evidence="8" id="KW-0539">Nucleus</keyword>
<keyword evidence="7" id="KW-0106">Calcium</keyword>
<name>A0A8T2LB66_ASTMX</name>
<comment type="caution">
    <text evidence="9">The sequence shown here is derived from an EMBL/GenBank/DDBJ whole genome shotgun (WGS) entry which is preliminary data.</text>
</comment>
<dbReference type="InterPro" id="IPR011992">
    <property type="entry name" value="EF-hand-dom_pair"/>
</dbReference>
<dbReference type="GO" id="GO:0045579">
    <property type="term" value="P:positive regulation of B cell differentiation"/>
    <property type="evidence" value="ECO:0007669"/>
    <property type="project" value="TreeGrafter"/>
</dbReference>
<evidence type="ECO:0000256" key="3">
    <source>
        <dbReference type="ARBA" id="ARBA00022320"/>
    </source>
</evidence>
<dbReference type="GO" id="GO:0035303">
    <property type="term" value="P:regulation of dephosphorylation"/>
    <property type="evidence" value="ECO:0007669"/>
    <property type="project" value="InterPro"/>
</dbReference>
<dbReference type="GO" id="GO:0005819">
    <property type="term" value="C:spindle"/>
    <property type="evidence" value="ECO:0007669"/>
    <property type="project" value="TreeGrafter"/>
</dbReference>
<dbReference type="SUPFAM" id="SSF47473">
    <property type="entry name" value="EF-hand"/>
    <property type="match status" value="2"/>
</dbReference>
<dbReference type="PANTHER" id="PTHR12085">
    <property type="entry name" value="SERINE/THREONINE-PROTEIN PHOSPHATASE 2A REGULATORY SUBUNIT B'' SUBUNIT GAMMA"/>
    <property type="match status" value="1"/>
</dbReference>
<evidence type="ECO:0000256" key="5">
    <source>
        <dbReference type="ARBA" id="ARBA00022723"/>
    </source>
</evidence>